<keyword evidence="1" id="KW-0614">Plasmid</keyword>
<protein>
    <recommendedName>
        <fullName evidence="3">DUF4388 domain-containing protein</fullName>
    </recommendedName>
</protein>
<name>A0A221T0Q7_9DEIO</name>
<sequence length="212" mass="22709">MTLFGDLQHHAIADLLKVLKAQNGTLYFHQAYQGRTLELTLTAGSLRALYIDGFPVRDEREARTVLSQLPARGAFEFQKQAAGAPDPGFYTVNLQALMASPAQAVPAEQLPHPDTRFRASAASGPVPEGLRGDWQVLGPHVQQGRSAAELSPLTGRTVPDLQRTLHHLRAAGLIVPHRAAPPSAATPAQAGPAAPPLVQRLLGALRRLGRRA</sequence>
<proteinExistence type="predicted"/>
<dbReference type="EMBL" id="CP021082">
    <property type="protein sequence ID" value="ASN82482.1"/>
    <property type="molecule type" value="Genomic_DNA"/>
</dbReference>
<dbReference type="AlphaFoldDB" id="A0A221T0Q7"/>
<dbReference type="STRING" id="317577.GCA_000419625_03204"/>
<evidence type="ECO:0000313" key="2">
    <source>
        <dbReference type="Proteomes" id="UP000259030"/>
    </source>
</evidence>
<dbReference type="KEGG" id="dfc:DFI_14975"/>
<geneLocation type="plasmid" evidence="2">
    <name>pdfi1</name>
</geneLocation>
<reference evidence="1 2" key="1">
    <citation type="submission" date="2017-05" db="EMBL/GenBank/DDBJ databases">
        <title>The complete genome sequence of Deinococcus ficus isolated from the rhizosphere of the Ficus religiosa L. in Taiwan.</title>
        <authorList>
            <person name="Wu K.-M."/>
            <person name="Liao T.-L."/>
            <person name="Liu Y.-M."/>
            <person name="Young C.-C."/>
            <person name="Tsai S.-F."/>
        </authorList>
    </citation>
    <scope>NUCLEOTIDE SEQUENCE [LARGE SCALE GENOMIC DNA]</scope>
    <source>
        <strain evidence="1 2">CC-FR2-10</strain>
        <plasmid evidence="2">pdfi1</plasmid>
    </source>
</reference>
<keyword evidence="2" id="KW-1185">Reference proteome</keyword>
<dbReference type="RefSeq" id="WP_027463763.1">
    <property type="nucleotide sequence ID" value="NZ_CP021082.1"/>
</dbReference>
<organism evidence="1 2">
    <name type="scientific">Deinococcus ficus</name>
    <dbReference type="NCBI Taxonomy" id="317577"/>
    <lineage>
        <taxon>Bacteria</taxon>
        <taxon>Thermotogati</taxon>
        <taxon>Deinococcota</taxon>
        <taxon>Deinococci</taxon>
        <taxon>Deinococcales</taxon>
        <taxon>Deinococcaceae</taxon>
        <taxon>Deinococcus</taxon>
    </lineage>
</organism>
<evidence type="ECO:0008006" key="3">
    <source>
        <dbReference type="Google" id="ProtNLM"/>
    </source>
</evidence>
<accession>A0A221T0Q7</accession>
<dbReference type="Proteomes" id="UP000259030">
    <property type="component" value="Plasmid pDFI1"/>
</dbReference>
<evidence type="ECO:0000313" key="1">
    <source>
        <dbReference type="EMBL" id="ASN82482.1"/>
    </source>
</evidence>
<gene>
    <name evidence="1" type="ORF">DFI_14975</name>
</gene>